<dbReference type="Pfam" id="PF00955">
    <property type="entry name" value="HCO3_cotransp"/>
    <property type="match status" value="2"/>
</dbReference>
<feature type="transmembrane region" description="Helical" evidence="6">
    <location>
        <begin position="55"/>
        <end position="77"/>
    </location>
</feature>
<sequence>MTMPQKNPPIEAQSDPYKWRRDQGFFSHLGHPGRGIYHDLRRRLPWYCTDFKDGFAYRVFAGTVRIYFINLLPALAFQLDMGYNTDGFFGINEALLSSALAAIVFSLLSCQPLTVVGVTGLISLFNYTIYDIIKQYDVTLYPRFLVWVGFWSAIFHWTTAILNLCDYMRTVTDFSSQTFGFYVGVIYVIKGCEELGVGFHDKNITNGFGSALVAILYFATVYSLEQIGQTAYTRAWLRTILSDYAYPLATIFWTGFTHLPGNVSYAHFEYLPVTRAFLPTTDRPWVVAFWTLPIEWIFVAIPFGFLVTLLFYYDHNVSSLTAQARNFPLRKPAGFHWDFFLLGCTCLVGGMLNIPLPNGLVPQAPVHTDSLTYYEDKTYIVTTESPMEPKTIRRETVADRVAEQRISHLLMGLALIGTMTGPLLSVISLIPRAIVSGVFFTVGMGSILTNPVITHKLAFLLRDPKFQRPSDPLNTVKRLQIWHYLLWQFMGFATSVTISQTVAAIGFPVMIVALIPLRWKVLPRLFTRHELEVMDCLTATGPVVLASLGGKPDMPEATMEKDKRERPEEDVEPGFGGMGGDMVRNHEDAGNMKESEKDALASRGTGYNNGGVANRTSNVVAGVCPETHSRSRNQAPAARHVSPNSSTGRRGRSSQTTLPDRPTLSEGGENTHVGLTAKQSRLA</sequence>
<evidence type="ECO:0000256" key="5">
    <source>
        <dbReference type="SAM" id="MobiDB-lite"/>
    </source>
</evidence>
<evidence type="ECO:0000256" key="2">
    <source>
        <dbReference type="ARBA" id="ARBA00022692"/>
    </source>
</evidence>
<reference evidence="8 9" key="1">
    <citation type="submission" date="2015-01" db="EMBL/GenBank/DDBJ databases">
        <title>The Genome Sequence of Exophiala sideris CBS121828.</title>
        <authorList>
            <consortium name="The Broad Institute Genomics Platform"/>
            <person name="Cuomo C."/>
            <person name="de Hoog S."/>
            <person name="Gorbushina A."/>
            <person name="Stielow B."/>
            <person name="Teixiera M."/>
            <person name="Abouelleil A."/>
            <person name="Chapman S.B."/>
            <person name="Priest M."/>
            <person name="Young S.K."/>
            <person name="Wortman J."/>
            <person name="Nusbaum C."/>
            <person name="Birren B."/>
        </authorList>
    </citation>
    <scope>NUCLEOTIDE SEQUENCE [LARGE SCALE GENOMIC DNA]</scope>
    <source>
        <strain evidence="8 9">CBS 121828</strain>
    </source>
</reference>
<keyword evidence="2 6" id="KW-0812">Transmembrane</keyword>
<feature type="transmembrane region" description="Helical" evidence="6">
    <location>
        <begin position="288"/>
        <end position="313"/>
    </location>
</feature>
<evidence type="ECO:0000313" key="9">
    <source>
        <dbReference type="Proteomes" id="UP000053599"/>
    </source>
</evidence>
<dbReference type="PANTHER" id="PTHR11453:SF38">
    <property type="entry name" value="ANION TRANSPORTER (EUROFUNG)"/>
    <property type="match status" value="1"/>
</dbReference>
<feature type="domain" description="Bicarbonate transporter-like transmembrane" evidence="7">
    <location>
        <begin position="34"/>
        <end position="203"/>
    </location>
</feature>
<evidence type="ECO:0000259" key="7">
    <source>
        <dbReference type="Pfam" id="PF00955"/>
    </source>
</evidence>
<feature type="transmembrane region" description="Helical" evidence="6">
    <location>
        <begin position="409"/>
        <end position="430"/>
    </location>
</feature>
<dbReference type="Proteomes" id="UP000053599">
    <property type="component" value="Unassembled WGS sequence"/>
</dbReference>
<dbReference type="GO" id="GO:0005886">
    <property type="term" value="C:plasma membrane"/>
    <property type="evidence" value="ECO:0007669"/>
    <property type="project" value="TreeGrafter"/>
</dbReference>
<feature type="transmembrane region" description="Helical" evidence="6">
    <location>
        <begin position="481"/>
        <end position="514"/>
    </location>
</feature>
<protein>
    <recommendedName>
        <fullName evidence="7">Bicarbonate transporter-like transmembrane domain-containing protein</fullName>
    </recommendedName>
</protein>
<feature type="region of interest" description="Disordered" evidence="5">
    <location>
        <begin position="548"/>
        <end position="614"/>
    </location>
</feature>
<feature type="region of interest" description="Disordered" evidence="5">
    <location>
        <begin position="626"/>
        <end position="683"/>
    </location>
</feature>
<feature type="domain" description="Bicarbonate transporter-like transmembrane" evidence="7">
    <location>
        <begin position="210"/>
        <end position="536"/>
    </location>
</feature>
<comment type="subcellular location">
    <subcellularLocation>
        <location evidence="1">Membrane</location>
        <topology evidence="1">Multi-pass membrane protein</topology>
    </subcellularLocation>
</comment>
<dbReference type="GO" id="GO:0046713">
    <property type="term" value="P:borate transport"/>
    <property type="evidence" value="ECO:0007669"/>
    <property type="project" value="TreeGrafter"/>
</dbReference>
<organism evidence="8 9">
    <name type="scientific">Exophiala sideris</name>
    <dbReference type="NCBI Taxonomy" id="1016849"/>
    <lineage>
        <taxon>Eukaryota</taxon>
        <taxon>Fungi</taxon>
        <taxon>Dikarya</taxon>
        <taxon>Ascomycota</taxon>
        <taxon>Pezizomycotina</taxon>
        <taxon>Eurotiomycetes</taxon>
        <taxon>Chaetothyriomycetidae</taxon>
        <taxon>Chaetothyriales</taxon>
        <taxon>Herpotrichiellaceae</taxon>
        <taxon>Exophiala</taxon>
    </lineage>
</organism>
<feature type="transmembrane region" description="Helical" evidence="6">
    <location>
        <begin position="144"/>
        <end position="164"/>
    </location>
</feature>
<feature type="transmembrane region" description="Helical" evidence="6">
    <location>
        <begin position="204"/>
        <end position="224"/>
    </location>
</feature>
<evidence type="ECO:0000256" key="4">
    <source>
        <dbReference type="ARBA" id="ARBA00023136"/>
    </source>
</evidence>
<dbReference type="InterPro" id="IPR011531">
    <property type="entry name" value="HCO3_transpt-like_TM_dom"/>
</dbReference>
<evidence type="ECO:0000256" key="1">
    <source>
        <dbReference type="ARBA" id="ARBA00004141"/>
    </source>
</evidence>
<gene>
    <name evidence="8" type="ORF">PV11_05508</name>
</gene>
<feature type="compositionally biased region" description="Basic and acidic residues" evidence="5">
    <location>
        <begin position="583"/>
        <end position="600"/>
    </location>
</feature>
<feature type="compositionally biased region" description="Low complexity" evidence="5">
    <location>
        <begin position="645"/>
        <end position="657"/>
    </location>
</feature>
<dbReference type="EMBL" id="KN846952">
    <property type="protein sequence ID" value="KIV83487.1"/>
    <property type="molecule type" value="Genomic_DNA"/>
</dbReference>
<dbReference type="PANTHER" id="PTHR11453">
    <property type="entry name" value="ANION EXCHANGE PROTEIN"/>
    <property type="match status" value="1"/>
</dbReference>
<dbReference type="GO" id="GO:0006820">
    <property type="term" value="P:monoatomic anion transport"/>
    <property type="evidence" value="ECO:0007669"/>
    <property type="project" value="InterPro"/>
</dbReference>
<feature type="transmembrane region" description="Helical" evidence="6">
    <location>
        <begin position="334"/>
        <end position="354"/>
    </location>
</feature>
<feature type="transmembrane region" description="Helical" evidence="6">
    <location>
        <begin position="437"/>
        <end position="461"/>
    </location>
</feature>
<dbReference type="AlphaFoldDB" id="A0A0D1YL05"/>
<dbReference type="STRING" id="1016849.A0A0D1YL05"/>
<dbReference type="HOGENOM" id="CLU_002289_7_2_1"/>
<keyword evidence="3 6" id="KW-1133">Transmembrane helix</keyword>
<keyword evidence="4 6" id="KW-0472">Membrane</keyword>
<feature type="compositionally biased region" description="Basic and acidic residues" evidence="5">
    <location>
        <begin position="558"/>
        <end position="567"/>
    </location>
</feature>
<dbReference type="Gene3D" id="1.10.287.570">
    <property type="entry name" value="Helical hairpin bin"/>
    <property type="match status" value="1"/>
</dbReference>
<dbReference type="InterPro" id="IPR003020">
    <property type="entry name" value="HCO3_transpt_euk"/>
</dbReference>
<name>A0A0D1YL05_9EURO</name>
<feature type="transmembrane region" description="Helical" evidence="6">
    <location>
        <begin position="244"/>
        <end position="268"/>
    </location>
</feature>
<dbReference type="GO" id="GO:0050801">
    <property type="term" value="P:monoatomic ion homeostasis"/>
    <property type="evidence" value="ECO:0007669"/>
    <property type="project" value="TreeGrafter"/>
</dbReference>
<evidence type="ECO:0000313" key="8">
    <source>
        <dbReference type="EMBL" id="KIV83487.1"/>
    </source>
</evidence>
<feature type="transmembrane region" description="Helical" evidence="6">
    <location>
        <begin position="114"/>
        <end position="132"/>
    </location>
</feature>
<evidence type="ECO:0000256" key="3">
    <source>
        <dbReference type="ARBA" id="ARBA00022989"/>
    </source>
</evidence>
<dbReference type="GO" id="GO:0005452">
    <property type="term" value="F:solute:inorganic anion antiporter activity"/>
    <property type="evidence" value="ECO:0007669"/>
    <property type="project" value="InterPro"/>
</dbReference>
<proteinExistence type="predicted"/>
<dbReference type="OrthoDB" id="1735926at2759"/>
<feature type="transmembrane region" description="Helical" evidence="6">
    <location>
        <begin position="89"/>
        <end position="108"/>
    </location>
</feature>
<evidence type="ECO:0000256" key="6">
    <source>
        <dbReference type="SAM" id="Phobius"/>
    </source>
</evidence>
<accession>A0A0D1YL05</accession>